<dbReference type="InterPro" id="IPR000843">
    <property type="entry name" value="HTH_LacI"/>
</dbReference>
<dbReference type="CDD" id="cd19974">
    <property type="entry name" value="PBP1_LacI-like"/>
    <property type="match status" value="1"/>
</dbReference>
<accession>G8LUE9</accession>
<dbReference type="OrthoDB" id="43195at2"/>
<evidence type="ECO:0000313" key="7">
    <source>
        <dbReference type="Proteomes" id="UP000005435"/>
    </source>
</evidence>
<dbReference type="Pfam" id="PF00356">
    <property type="entry name" value="LacI"/>
    <property type="match status" value="1"/>
</dbReference>
<dbReference type="GO" id="GO:0000976">
    <property type="term" value="F:transcription cis-regulatory region binding"/>
    <property type="evidence" value="ECO:0007669"/>
    <property type="project" value="TreeGrafter"/>
</dbReference>
<evidence type="ECO:0000256" key="3">
    <source>
        <dbReference type="ARBA" id="ARBA00023125"/>
    </source>
</evidence>
<proteinExistence type="predicted"/>
<sequence precursor="true">MAKKVTMEDIAKKVGMSKNTVSLALRNMPGINAQTRKLIFETAKQLGYEYKKNSSQNSSSDTSYKNICLIFSKDTHKSEGFFSYIQYGVESEAKKNNLNIIIYCYDENKEEFETPLSIKEGLISGIITLGRISKKTLTSILKFNLPLVIIDHYFDDLICNYVLTDNISGAYLATEYLIKLGHKDIGFSGDISAASSFYDRFQGYVKALDQYSIPYNKSFCITDKCLYEYKKDSIQRVIDEIKKIPKLPTAFFCCNDIEAITLINALKSINLSVPDDISVIGFDNIELSKNITPELTTMHISKEAMGERAVKLLLERMANPNSLCEKILLPTMFVERNSAKKIN</sequence>
<dbReference type="SUPFAM" id="SSF53822">
    <property type="entry name" value="Periplasmic binding protein-like I"/>
    <property type="match status" value="1"/>
</dbReference>
<keyword evidence="3" id="KW-0238">DNA-binding</keyword>
<dbReference type="Pfam" id="PF13377">
    <property type="entry name" value="Peripla_BP_3"/>
    <property type="match status" value="1"/>
</dbReference>
<dbReference type="eggNOG" id="COG1609">
    <property type="taxonomic scope" value="Bacteria"/>
</dbReference>
<dbReference type="RefSeq" id="WP_014257092.1">
    <property type="nucleotide sequence ID" value="NC_016627.1"/>
</dbReference>
<dbReference type="PANTHER" id="PTHR30146">
    <property type="entry name" value="LACI-RELATED TRANSCRIPTIONAL REPRESSOR"/>
    <property type="match status" value="1"/>
</dbReference>
<dbReference type="CDD" id="cd01392">
    <property type="entry name" value="HTH_LacI"/>
    <property type="match status" value="1"/>
</dbReference>
<dbReference type="InterPro" id="IPR010982">
    <property type="entry name" value="Lambda_DNA-bd_dom_sf"/>
</dbReference>
<reference evidence="7" key="1">
    <citation type="submission" date="2011-12" db="EMBL/GenBank/DDBJ databases">
        <title>Complete sequence of Clostridium clariflavum DSM 19732.</title>
        <authorList>
            <consortium name="US DOE Joint Genome Institute"/>
            <person name="Lucas S."/>
            <person name="Han J."/>
            <person name="Lapidus A."/>
            <person name="Cheng J.-F."/>
            <person name="Goodwin L."/>
            <person name="Pitluck S."/>
            <person name="Peters L."/>
            <person name="Teshima H."/>
            <person name="Detter J.C."/>
            <person name="Han C."/>
            <person name="Tapia R."/>
            <person name="Land M."/>
            <person name="Hauser L."/>
            <person name="Kyrpides N."/>
            <person name="Ivanova N."/>
            <person name="Pagani I."/>
            <person name="Kitzmiller T."/>
            <person name="Lynd L."/>
            <person name="Izquierdo J."/>
            <person name="Woyke T."/>
        </authorList>
    </citation>
    <scope>NUCLEOTIDE SEQUENCE [LARGE SCALE GENOMIC DNA]</scope>
    <source>
        <strain evidence="7">DSM 19732 / NBRC 101661 / EBR45</strain>
    </source>
</reference>
<keyword evidence="1" id="KW-0678">Repressor</keyword>
<evidence type="ECO:0000313" key="6">
    <source>
        <dbReference type="EMBL" id="AEV70597.1"/>
    </source>
</evidence>
<dbReference type="EMBL" id="CP003065">
    <property type="protein sequence ID" value="AEV70597.1"/>
    <property type="molecule type" value="Genomic_DNA"/>
</dbReference>
<dbReference type="SMART" id="SM00354">
    <property type="entry name" value="HTH_LACI"/>
    <property type="match status" value="1"/>
</dbReference>
<reference evidence="6 7" key="2">
    <citation type="journal article" date="2012" name="Stand. Genomic Sci.">
        <title>Complete Genome Sequence of Clostridium clariflavum DSM 19732.</title>
        <authorList>
            <person name="Izquierdo J.A."/>
            <person name="Goodwin L."/>
            <person name="Davenport K.W."/>
            <person name="Teshima H."/>
            <person name="Bruce D."/>
            <person name="Detter C."/>
            <person name="Tapia R."/>
            <person name="Han S."/>
            <person name="Land M."/>
            <person name="Hauser L."/>
            <person name="Jeffries C.D."/>
            <person name="Han J."/>
            <person name="Pitluck S."/>
            <person name="Nolan M."/>
            <person name="Chen A."/>
            <person name="Huntemann M."/>
            <person name="Mavromatis K."/>
            <person name="Mikhailova N."/>
            <person name="Liolios K."/>
            <person name="Woyke T."/>
            <person name="Lynd L.R."/>
        </authorList>
    </citation>
    <scope>NUCLEOTIDE SEQUENCE [LARGE SCALE GENOMIC DNA]</scope>
    <source>
        <strain evidence="7">DSM 19732 / NBRC 101661 / EBR45</strain>
    </source>
</reference>
<dbReference type="Gene3D" id="3.40.50.2300">
    <property type="match status" value="2"/>
</dbReference>
<dbReference type="Gene3D" id="1.10.260.40">
    <property type="entry name" value="lambda repressor-like DNA-binding domains"/>
    <property type="match status" value="1"/>
</dbReference>
<dbReference type="InterPro" id="IPR046335">
    <property type="entry name" value="LacI/GalR-like_sensor"/>
</dbReference>
<keyword evidence="2" id="KW-0805">Transcription regulation</keyword>
<gene>
    <name evidence="6" type="ordered locus">Clocl_4167</name>
</gene>
<feature type="domain" description="HTH lacI-type" evidence="5">
    <location>
        <begin position="5"/>
        <end position="59"/>
    </location>
</feature>
<keyword evidence="4" id="KW-0804">Transcription</keyword>
<name>G8LUE9_ACECE</name>
<dbReference type="SUPFAM" id="SSF47413">
    <property type="entry name" value="lambda repressor-like DNA-binding domains"/>
    <property type="match status" value="1"/>
</dbReference>
<dbReference type="PANTHER" id="PTHR30146:SF148">
    <property type="entry name" value="HTH-TYPE TRANSCRIPTIONAL REPRESSOR PURR-RELATED"/>
    <property type="match status" value="1"/>
</dbReference>
<evidence type="ECO:0000256" key="4">
    <source>
        <dbReference type="ARBA" id="ARBA00023163"/>
    </source>
</evidence>
<dbReference type="InterPro" id="IPR028082">
    <property type="entry name" value="Peripla_BP_I"/>
</dbReference>
<evidence type="ECO:0000259" key="5">
    <source>
        <dbReference type="PROSITE" id="PS50932"/>
    </source>
</evidence>
<dbReference type="STRING" id="720554.Clocl_4167"/>
<dbReference type="PROSITE" id="PS50932">
    <property type="entry name" value="HTH_LACI_2"/>
    <property type="match status" value="1"/>
</dbReference>
<dbReference type="AlphaFoldDB" id="G8LUE9"/>
<evidence type="ECO:0000256" key="2">
    <source>
        <dbReference type="ARBA" id="ARBA00023015"/>
    </source>
</evidence>
<keyword evidence="7" id="KW-1185">Reference proteome</keyword>
<dbReference type="KEGG" id="ccl:Clocl_4167"/>
<dbReference type="Proteomes" id="UP000005435">
    <property type="component" value="Chromosome"/>
</dbReference>
<organism evidence="6 7">
    <name type="scientific">Acetivibrio clariflavus (strain DSM 19732 / NBRC 101661 / EBR45)</name>
    <name type="common">Clostridium clariflavum</name>
    <dbReference type="NCBI Taxonomy" id="720554"/>
    <lineage>
        <taxon>Bacteria</taxon>
        <taxon>Bacillati</taxon>
        <taxon>Bacillota</taxon>
        <taxon>Clostridia</taxon>
        <taxon>Eubacteriales</taxon>
        <taxon>Oscillospiraceae</taxon>
        <taxon>Acetivibrio</taxon>
    </lineage>
</organism>
<dbReference type="GO" id="GO:0003700">
    <property type="term" value="F:DNA-binding transcription factor activity"/>
    <property type="evidence" value="ECO:0007669"/>
    <property type="project" value="TreeGrafter"/>
</dbReference>
<dbReference type="HOGENOM" id="CLU_037628_6_2_9"/>
<protein>
    <submittedName>
        <fullName evidence="6">Transcriptional regulator</fullName>
    </submittedName>
</protein>
<evidence type="ECO:0000256" key="1">
    <source>
        <dbReference type="ARBA" id="ARBA00022491"/>
    </source>
</evidence>